<reference evidence="1" key="1">
    <citation type="submission" date="2023-11" db="EMBL/GenBank/DDBJ databases">
        <authorList>
            <person name="De Vega J J."/>
            <person name="De Vega J J."/>
        </authorList>
    </citation>
    <scope>NUCLEOTIDE SEQUENCE</scope>
</reference>
<comment type="caution">
    <text evidence="1">The sequence shown here is derived from an EMBL/GenBank/DDBJ whole genome shotgun (WGS) entry which is preliminary data.</text>
</comment>
<dbReference type="AlphaFoldDB" id="A0AAD2HA11"/>
<name>A0AAD2HA11_9AGAR</name>
<feature type="non-terminal residue" evidence="1">
    <location>
        <position position="1"/>
    </location>
</feature>
<accession>A0AAD2HA11</accession>
<evidence type="ECO:0000313" key="1">
    <source>
        <dbReference type="EMBL" id="CAK5272849.1"/>
    </source>
</evidence>
<proteinExistence type="predicted"/>
<gene>
    <name evidence="1" type="ORF">MYCIT1_LOCUS18789</name>
</gene>
<sequence length="109" mass="12104">LHSLRLCLIGDRYWSYLHCAVLSATLTQPFSWWLRGLAFTDILSVTSVATAHSPRAAASLNSSTTSTTPCFLRHTSAWQNRTRCKALGGKRLQGIIDLLSMRVAQQVSR</sequence>
<dbReference type="EMBL" id="CAVNYO010000187">
    <property type="protein sequence ID" value="CAK5272849.1"/>
    <property type="molecule type" value="Genomic_DNA"/>
</dbReference>
<keyword evidence="2" id="KW-1185">Reference proteome</keyword>
<protein>
    <submittedName>
        <fullName evidence="1">Uncharacterized protein</fullName>
    </submittedName>
</protein>
<dbReference type="Proteomes" id="UP001295794">
    <property type="component" value="Unassembled WGS sequence"/>
</dbReference>
<organism evidence="1 2">
    <name type="scientific">Mycena citricolor</name>
    <dbReference type="NCBI Taxonomy" id="2018698"/>
    <lineage>
        <taxon>Eukaryota</taxon>
        <taxon>Fungi</taxon>
        <taxon>Dikarya</taxon>
        <taxon>Basidiomycota</taxon>
        <taxon>Agaricomycotina</taxon>
        <taxon>Agaricomycetes</taxon>
        <taxon>Agaricomycetidae</taxon>
        <taxon>Agaricales</taxon>
        <taxon>Marasmiineae</taxon>
        <taxon>Mycenaceae</taxon>
        <taxon>Mycena</taxon>
    </lineage>
</organism>
<evidence type="ECO:0000313" key="2">
    <source>
        <dbReference type="Proteomes" id="UP001295794"/>
    </source>
</evidence>